<proteinExistence type="predicted"/>
<protein>
    <recommendedName>
        <fullName evidence="3">GxxExxY protein</fullName>
    </recommendedName>
</protein>
<evidence type="ECO:0000313" key="1">
    <source>
        <dbReference type="EMBL" id="KPL89019.1"/>
    </source>
</evidence>
<gene>
    <name evidence="1" type="ORF">SE18_09165</name>
</gene>
<accession>A0A0P6Y877</accession>
<evidence type="ECO:0008006" key="3">
    <source>
        <dbReference type="Google" id="ProtNLM"/>
    </source>
</evidence>
<dbReference type="Pfam" id="PF13366">
    <property type="entry name" value="PDDEXK_3"/>
    <property type="match status" value="1"/>
</dbReference>
<dbReference type="PATRIC" id="fig|70996.4.peg.4391"/>
<dbReference type="InterPro" id="IPR026350">
    <property type="entry name" value="GxxExxY"/>
</dbReference>
<dbReference type="Proteomes" id="UP000050277">
    <property type="component" value="Unassembled WGS sequence"/>
</dbReference>
<dbReference type="NCBIfam" id="TIGR04256">
    <property type="entry name" value="GxxExxY"/>
    <property type="match status" value="1"/>
</dbReference>
<keyword evidence="2" id="KW-1185">Reference proteome</keyword>
<organism evidence="1 2">
    <name type="scientific">Herpetosiphon geysericola</name>
    <dbReference type="NCBI Taxonomy" id="70996"/>
    <lineage>
        <taxon>Bacteria</taxon>
        <taxon>Bacillati</taxon>
        <taxon>Chloroflexota</taxon>
        <taxon>Chloroflexia</taxon>
        <taxon>Herpetosiphonales</taxon>
        <taxon>Herpetosiphonaceae</taxon>
        <taxon>Herpetosiphon</taxon>
    </lineage>
</organism>
<comment type="caution">
    <text evidence="1">The sequence shown here is derived from an EMBL/GenBank/DDBJ whole genome shotgun (WGS) entry which is preliminary data.</text>
</comment>
<dbReference type="AlphaFoldDB" id="A0A0P6Y877"/>
<reference evidence="1 2" key="1">
    <citation type="submission" date="2015-07" db="EMBL/GenBank/DDBJ databases">
        <title>Whole genome sequence of Herpetosiphon geysericola DSM 7119.</title>
        <authorList>
            <person name="Hemp J."/>
            <person name="Ward L.M."/>
            <person name="Pace L.A."/>
            <person name="Fischer W.W."/>
        </authorList>
    </citation>
    <scope>NUCLEOTIDE SEQUENCE [LARGE SCALE GENOMIC DNA]</scope>
    <source>
        <strain evidence="1 2">DSM 7119</strain>
    </source>
</reference>
<name>A0A0P6Y877_9CHLR</name>
<evidence type="ECO:0000313" key="2">
    <source>
        <dbReference type="Proteomes" id="UP000050277"/>
    </source>
</evidence>
<dbReference type="EMBL" id="LGKP01000015">
    <property type="protein sequence ID" value="KPL89019.1"/>
    <property type="molecule type" value="Genomic_DNA"/>
</dbReference>
<dbReference type="STRING" id="70996.SE18_09165"/>
<sequence>MGSAMEVHRTLGPGFLESVYQKALARELLLRQVVFEEQVPLIVRYKEAIVGDFIADFVIDTCIIIEIKAISTLHPKHEAQTLNYITLTGFRLGLLINFGANSLQYKRIVK</sequence>